<evidence type="ECO:0000313" key="2">
    <source>
        <dbReference type="EMBL" id="EQD54370.1"/>
    </source>
</evidence>
<dbReference type="AlphaFoldDB" id="T1BK44"/>
<dbReference type="InterPro" id="IPR001036">
    <property type="entry name" value="Acrflvin-R"/>
</dbReference>
<feature type="non-terminal residue" evidence="2">
    <location>
        <position position="158"/>
    </location>
</feature>
<dbReference type="InterPro" id="IPR027463">
    <property type="entry name" value="AcrB_DN_DC_subdom"/>
</dbReference>
<dbReference type="Gene3D" id="1.20.1640.10">
    <property type="entry name" value="Multidrug efflux transporter AcrB transmembrane domain"/>
    <property type="match status" value="1"/>
</dbReference>
<keyword evidence="1" id="KW-1133">Transmembrane helix</keyword>
<protein>
    <recommendedName>
        <fullName evidence="3">Acriflavin resistance protein</fullName>
    </recommendedName>
</protein>
<feature type="transmembrane region" description="Helical" evidence="1">
    <location>
        <begin position="140"/>
        <end position="157"/>
    </location>
</feature>
<dbReference type="GO" id="GO:0042910">
    <property type="term" value="F:xenobiotic transmembrane transporter activity"/>
    <property type="evidence" value="ECO:0007669"/>
    <property type="project" value="TreeGrafter"/>
</dbReference>
<keyword evidence="1" id="KW-0812">Transmembrane</keyword>
<dbReference type="GO" id="GO:0005886">
    <property type="term" value="C:plasma membrane"/>
    <property type="evidence" value="ECO:0007669"/>
    <property type="project" value="TreeGrafter"/>
</dbReference>
<reference evidence="2" key="1">
    <citation type="submission" date="2013-08" db="EMBL/GenBank/DDBJ databases">
        <authorList>
            <person name="Mendez C."/>
            <person name="Richter M."/>
            <person name="Ferrer M."/>
            <person name="Sanchez J."/>
        </authorList>
    </citation>
    <scope>NUCLEOTIDE SEQUENCE</scope>
</reference>
<evidence type="ECO:0008006" key="3">
    <source>
        <dbReference type="Google" id="ProtNLM"/>
    </source>
</evidence>
<dbReference type="EMBL" id="AUZZ01004231">
    <property type="protein sequence ID" value="EQD54370.1"/>
    <property type="molecule type" value="Genomic_DNA"/>
</dbReference>
<dbReference type="Pfam" id="PF00873">
    <property type="entry name" value="ACR_tran"/>
    <property type="match status" value="1"/>
</dbReference>
<organism evidence="2">
    <name type="scientific">mine drainage metagenome</name>
    <dbReference type="NCBI Taxonomy" id="410659"/>
    <lineage>
        <taxon>unclassified sequences</taxon>
        <taxon>metagenomes</taxon>
        <taxon>ecological metagenomes</taxon>
    </lineage>
</organism>
<evidence type="ECO:0000256" key="1">
    <source>
        <dbReference type="SAM" id="Phobius"/>
    </source>
</evidence>
<keyword evidence="1" id="KW-0472">Membrane</keyword>
<dbReference type="PANTHER" id="PTHR32063">
    <property type="match status" value="1"/>
</dbReference>
<dbReference type="PANTHER" id="PTHR32063:SF24">
    <property type="entry name" value="CATION EFFLUX SYSTEM (ACRB_ACRD_ACRF FAMILY)"/>
    <property type="match status" value="1"/>
</dbReference>
<reference evidence="2" key="2">
    <citation type="journal article" date="2014" name="ISME J.">
        <title>Microbial stratification in low pH oxic and suboxic macroscopic growths along an acid mine drainage.</title>
        <authorList>
            <person name="Mendez-Garcia C."/>
            <person name="Mesa V."/>
            <person name="Sprenger R.R."/>
            <person name="Richter M."/>
            <person name="Diez M.S."/>
            <person name="Solano J."/>
            <person name="Bargiela R."/>
            <person name="Golyshina O.V."/>
            <person name="Manteca A."/>
            <person name="Ramos J.L."/>
            <person name="Gallego J.R."/>
            <person name="Llorente I."/>
            <person name="Martins Dos Santos V.A."/>
            <person name="Jensen O.N."/>
            <person name="Pelaez A.I."/>
            <person name="Sanchez J."/>
            <person name="Ferrer M."/>
        </authorList>
    </citation>
    <scope>NUCLEOTIDE SEQUENCE</scope>
</reference>
<accession>T1BK44</accession>
<sequence>MAQYGVTSRAVLSTVAAAYPGRRVASVYVRDYREPVELLATRRERGDAMALERTPIRADDGRLVPLELVARVGFRRAVGTIAQKDGERVQRLLVWPRRGYTVPGVRRRIAGLAGARGSAMAPTVSFTGISQVVSRAARAVIVRAAIALMVVVFLLWVL</sequence>
<proteinExistence type="predicted"/>
<dbReference type="Gene3D" id="3.30.70.1440">
    <property type="entry name" value="Multidrug efflux transporter AcrB pore domain"/>
    <property type="match status" value="1"/>
</dbReference>
<gene>
    <name evidence="2" type="ORF">B2A_06032</name>
</gene>
<comment type="caution">
    <text evidence="2">The sequence shown here is derived from an EMBL/GenBank/DDBJ whole genome shotgun (WGS) entry which is preliminary data.</text>
</comment>
<name>T1BK44_9ZZZZ</name>
<dbReference type="Gene3D" id="3.30.2090.10">
    <property type="entry name" value="Multidrug efflux transporter AcrB TolC docking domain, DN and DC subdomains"/>
    <property type="match status" value="1"/>
</dbReference>
<dbReference type="SUPFAM" id="SSF82714">
    <property type="entry name" value="Multidrug efflux transporter AcrB TolC docking domain, DN and DC subdomains"/>
    <property type="match status" value="1"/>
</dbReference>